<dbReference type="OrthoDB" id="346004at2"/>
<dbReference type="GO" id="GO:0005886">
    <property type="term" value="C:plasma membrane"/>
    <property type="evidence" value="ECO:0007669"/>
    <property type="project" value="UniProtKB-SubCell"/>
</dbReference>
<feature type="region of interest" description="Disordered" evidence="7">
    <location>
        <begin position="1"/>
        <end position="92"/>
    </location>
</feature>
<evidence type="ECO:0000313" key="11">
    <source>
        <dbReference type="Proteomes" id="UP000596145"/>
    </source>
</evidence>
<gene>
    <name evidence="9" type="ORF">I6I10_10630</name>
    <name evidence="10" type="ORF">I6J21_05510</name>
</gene>
<feature type="compositionally biased region" description="Low complexity" evidence="7">
    <location>
        <begin position="79"/>
        <end position="92"/>
    </location>
</feature>
<evidence type="ECO:0000256" key="7">
    <source>
        <dbReference type="SAM" id="MobiDB-lite"/>
    </source>
</evidence>
<keyword evidence="6 8" id="KW-0472">Membrane</keyword>
<feature type="transmembrane region" description="Helical" evidence="8">
    <location>
        <begin position="177"/>
        <end position="197"/>
    </location>
</feature>
<dbReference type="InterPro" id="IPR051907">
    <property type="entry name" value="DoxX-like_oxidoreductase"/>
</dbReference>
<dbReference type="Proteomes" id="UP000596145">
    <property type="component" value="Chromosome"/>
</dbReference>
<reference evidence="9 11" key="1">
    <citation type="submission" date="2020-12" db="EMBL/GenBank/DDBJ databases">
        <title>FDA dAtabase for Regulatory Grade micrObial Sequences (FDA-ARGOS): Supporting development and validation of Infectious Disease Dx tests.</title>
        <authorList>
            <person name="Sproer C."/>
            <person name="Gronow S."/>
            <person name="Severitt S."/>
            <person name="Schroder I."/>
            <person name="Tallon L."/>
            <person name="Sadzewicz L."/>
            <person name="Zhao X."/>
            <person name="Boylan J."/>
            <person name="Ott S."/>
            <person name="Bowen H."/>
            <person name="Vavikolanu K."/>
            <person name="Mehta A."/>
            <person name="Aluvathingal J."/>
            <person name="Nadendla S."/>
            <person name="Lowell S."/>
            <person name="Myers T."/>
            <person name="Yan Y."/>
            <person name="Sichtig H."/>
        </authorList>
    </citation>
    <scope>NUCLEOTIDE SEQUENCE [LARGE SCALE GENOMIC DNA]</scope>
    <source>
        <strain evidence="9 11">FDAARGOS_1053</strain>
        <strain evidence="10">FDAARGOS_1191</strain>
    </source>
</reference>
<feature type="transmembrane region" description="Helical" evidence="8">
    <location>
        <begin position="204"/>
        <end position="222"/>
    </location>
</feature>
<evidence type="ECO:0000256" key="5">
    <source>
        <dbReference type="ARBA" id="ARBA00022989"/>
    </source>
</evidence>
<keyword evidence="3" id="KW-1003">Cell membrane</keyword>
<comment type="subcellular location">
    <subcellularLocation>
        <location evidence="1">Cell membrane</location>
        <topology evidence="1">Multi-pass membrane protein</topology>
    </subcellularLocation>
</comment>
<accession>A0A7T4EEI0</accession>
<organism evidence="9 11">
    <name type="scientific">Corynebacterium glucuronolyticum</name>
    <dbReference type="NCBI Taxonomy" id="39791"/>
    <lineage>
        <taxon>Bacteria</taxon>
        <taxon>Bacillati</taxon>
        <taxon>Actinomycetota</taxon>
        <taxon>Actinomycetes</taxon>
        <taxon>Mycobacteriales</taxon>
        <taxon>Corynebacteriaceae</taxon>
        <taxon>Corynebacterium</taxon>
    </lineage>
</organism>
<dbReference type="RefSeq" id="WP_005396113.1">
    <property type="nucleotide sequence ID" value="NZ_CP066007.1"/>
</dbReference>
<feature type="transmembrane region" description="Helical" evidence="8">
    <location>
        <begin position="228"/>
        <end position="252"/>
    </location>
</feature>
<evidence type="ECO:0000256" key="1">
    <source>
        <dbReference type="ARBA" id="ARBA00004651"/>
    </source>
</evidence>
<dbReference type="EMBL" id="CP066007">
    <property type="protein sequence ID" value="QQB45911.1"/>
    <property type="molecule type" value="Genomic_DNA"/>
</dbReference>
<feature type="compositionally biased region" description="Polar residues" evidence="7">
    <location>
        <begin position="55"/>
        <end position="72"/>
    </location>
</feature>
<dbReference type="AlphaFoldDB" id="A0A7T4EEI0"/>
<dbReference type="EMBL" id="CP069534">
    <property type="protein sequence ID" value="QRP71578.1"/>
    <property type="molecule type" value="Genomic_DNA"/>
</dbReference>
<evidence type="ECO:0000313" key="10">
    <source>
        <dbReference type="EMBL" id="QRP71578.1"/>
    </source>
</evidence>
<dbReference type="PANTHER" id="PTHR33452">
    <property type="entry name" value="OXIDOREDUCTASE CATD-RELATED"/>
    <property type="match status" value="1"/>
</dbReference>
<proteinExistence type="inferred from homology"/>
<evidence type="ECO:0000256" key="2">
    <source>
        <dbReference type="ARBA" id="ARBA00006679"/>
    </source>
</evidence>
<evidence type="ECO:0000256" key="6">
    <source>
        <dbReference type="ARBA" id="ARBA00023136"/>
    </source>
</evidence>
<sequence>MDKFNTPDKASPVDFDSEIPTYTGTAEGKTEVFGSPDSQKTTAFSRPGRAKPQVISPTPNENAATAVFSASESPDADFAPTVSTPAPSAPSLATAISTPATTVADSTTGSSYRLGPAVEEPGEEIADSRRGTIDFGLLLLRLAFGGFLVFEAIKVFFNLGDGGGLAGMKDAFASYSIPTVLAIAVPAIELTAGVFLVLGLLTPVAAALALVATGFNALHMFVQNDTTSLFSVSPAVTLAVLLLGIALALQFTGPGKIALDFSRSWARRPRASSWIWFILGIVGAGALWWFGAGINPLA</sequence>
<dbReference type="PANTHER" id="PTHR33452:SF1">
    <property type="entry name" value="INNER MEMBRANE PROTEIN YPHA-RELATED"/>
    <property type="match status" value="1"/>
</dbReference>
<evidence type="ECO:0000256" key="3">
    <source>
        <dbReference type="ARBA" id="ARBA00022475"/>
    </source>
</evidence>
<protein>
    <submittedName>
        <fullName evidence="9">DoxX family membrane protein</fullName>
    </submittedName>
</protein>
<evidence type="ECO:0000256" key="4">
    <source>
        <dbReference type="ARBA" id="ARBA00022692"/>
    </source>
</evidence>
<feature type="transmembrane region" description="Helical" evidence="8">
    <location>
        <begin position="138"/>
        <end position="157"/>
    </location>
</feature>
<dbReference type="Pfam" id="PF07681">
    <property type="entry name" value="DoxX"/>
    <property type="match status" value="1"/>
</dbReference>
<comment type="similarity">
    <text evidence="2">Belongs to the DoxX family.</text>
</comment>
<dbReference type="InterPro" id="IPR032808">
    <property type="entry name" value="DoxX"/>
</dbReference>
<name>A0A7T4EEI0_9CORY</name>
<keyword evidence="4 8" id="KW-0812">Transmembrane</keyword>
<dbReference type="Proteomes" id="UP000617681">
    <property type="component" value="Chromosome"/>
</dbReference>
<evidence type="ECO:0000256" key="8">
    <source>
        <dbReference type="SAM" id="Phobius"/>
    </source>
</evidence>
<feature type="transmembrane region" description="Helical" evidence="8">
    <location>
        <begin position="273"/>
        <end position="291"/>
    </location>
</feature>
<keyword evidence="5 8" id="KW-1133">Transmembrane helix</keyword>
<dbReference type="GeneID" id="92759855"/>
<evidence type="ECO:0000313" key="9">
    <source>
        <dbReference type="EMBL" id="QQB45911.1"/>
    </source>
</evidence>